<accession>A0A926IJ03</accession>
<keyword evidence="7" id="KW-1185">Reference proteome</keyword>
<comment type="caution">
    <text evidence="6">The sequence shown here is derived from an EMBL/GenBank/DDBJ whole genome shotgun (WGS) entry which is preliminary data.</text>
</comment>
<comment type="similarity">
    <text evidence="1">Belongs to the ABC transporter superfamily.</text>
</comment>
<dbReference type="InterPro" id="IPR003439">
    <property type="entry name" value="ABC_transporter-like_ATP-bd"/>
</dbReference>
<evidence type="ECO:0000256" key="4">
    <source>
        <dbReference type="ARBA" id="ARBA00022840"/>
    </source>
</evidence>
<dbReference type="Gene3D" id="3.40.50.300">
    <property type="entry name" value="P-loop containing nucleotide triphosphate hydrolases"/>
    <property type="match status" value="1"/>
</dbReference>
<gene>
    <name evidence="6" type="ORF">H8707_01375</name>
</gene>
<dbReference type="EMBL" id="JACRTG010000004">
    <property type="protein sequence ID" value="MBC8586891.1"/>
    <property type="molecule type" value="Genomic_DNA"/>
</dbReference>
<protein>
    <submittedName>
        <fullName evidence="6">Metal ABC transporter ATP-binding protein</fullName>
    </submittedName>
</protein>
<sequence>MNLITCKNISFTYDGFPAVKDLNFSVEQGDYLCVVGENGAGKSTLIKGLLRLKKPSSGTISIENGLMANEIGYLPQQTIVQKDFPASVYEVVLSGCLNRLGIKPFYTKKEKTLVEENLLRMDIIDLRDRCYRELSGGQQQRVLLARALCSTQKLILLDEPAAGLDPMVTQELYELIRKINQDMEITVIMVSHDIHSAVQYAKHILHLYHTQLFFGTTADYKNSEIGRRFMGGGFRA</sequence>
<dbReference type="InterPro" id="IPR027417">
    <property type="entry name" value="P-loop_NTPase"/>
</dbReference>
<reference evidence="6" key="1">
    <citation type="submission" date="2020-08" db="EMBL/GenBank/DDBJ databases">
        <title>Genome public.</title>
        <authorList>
            <person name="Liu C."/>
            <person name="Sun Q."/>
        </authorList>
    </citation>
    <scope>NUCLEOTIDE SEQUENCE</scope>
    <source>
        <strain evidence="6">BX21</strain>
    </source>
</reference>
<organism evidence="6 7">
    <name type="scientific">Paratissierella segnis</name>
    <dbReference type="NCBI Taxonomy" id="2763679"/>
    <lineage>
        <taxon>Bacteria</taxon>
        <taxon>Bacillati</taxon>
        <taxon>Bacillota</taxon>
        <taxon>Tissierellia</taxon>
        <taxon>Tissierellales</taxon>
        <taxon>Tissierellaceae</taxon>
        <taxon>Paratissierella</taxon>
    </lineage>
</organism>
<dbReference type="RefSeq" id="WP_262428361.1">
    <property type="nucleotide sequence ID" value="NZ_JACRTG010000004.1"/>
</dbReference>
<feature type="domain" description="ABC transporter" evidence="5">
    <location>
        <begin position="4"/>
        <end position="234"/>
    </location>
</feature>
<dbReference type="PROSITE" id="PS50893">
    <property type="entry name" value="ABC_TRANSPORTER_2"/>
    <property type="match status" value="1"/>
</dbReference>
<keyword evidence="2" id="KW-0813">Transport</keyword>
<dbReference type="GO" id="GO:0005524">
    <property type="term" value="F:ATP binding"/>
    <property type="evidence" value="ECO:0007669"/>
    <property type="project" value="UniProtKB-KW"/>
</dbReference>
<dbReference type="GO" id="GO:0016887">
    <property type="term" value="F:ATP hydrolysis activity"/>
    <property type="evidence" value="ECO:0007669"/>
    <property type="project" value="InterPro"/>
</dbReference>
<dbReference type="PANTHER" id="PTHR42734:SF17">
    <property type="entry name" value="METAL TRANSPORT SYSTEM ATP-BINDING PROTEIN TM_0124-RELATED"/>
    <property type="match status" value="1"/>
</dbReference>
<dbReference type="AlphaFoldDB" id="A0A926IJ03"/>
<keyword evidence="4 6" id="KW-0067">ATP-binding</keyword>
<dbReference type="PANTHER" id="PTHR42734">
    <property type="entry name" value="METAL TRANSPORT SYSTEM ATP-BINDING PROTEIN TM_0124-RELATED"/>
    <property type="match status" value="1"/>
</dbReference>
<evidence type="ECO:0000259" key="5">
    <source>
        <dbReference type="PROSITE" id="PS50893"/>
    </source>
</evidence>
<dbReference type="Pfam" id="PF00005">
    <property type="entry name" value="ABC_tran"/>
    <property type="match status" value="1"/>
</dbReference>
<proteinExistence type="inferred from homology"/>
<dbReference type="Proteomes" id="UP000601171">
    <property type="component" value="Unassembled WGS sequence"/>
</dbReference>
<dbReference type="InterPro" id="IPR017871">
    <property type="entry name" value="ABC_transporter-like_CS"/>
</dbReference>
<evidence type="ECO:0000313" key="6">
    <source>
        <dbReference type="EMBL" id="MBC8586891.1"/>
    </source>
</evidence>
<dbReference type="SMART" id="SM00382">
    <property type="entry name" value="AAA"/>
    <property type="match status" value="1"/>
</dbReference>
<dbReference type="CDD" id="cd03235">
    <property type="entry name" value="ABC_Metallic_Cations"/>
    <property type="match status" value="1"/>
</dbReference>
<evidence type="ECO:0000256" key="3">
    <source>
        <dbReference type="ARBA" id="ARBA00022741"/>
    </source>
</evidence>
<keyword evidence="3" id="KW-0547">Nucleotide-binding</keyword>
<evidence type="ECO:0000256" key="1">
    <source>
        <dbReference type="ARBA" id="ARBA00005417"/>
    </source>
</evidence>
<evidence type="ECO:0000313" key="7">
    <source>
        <dbReference type="Proteomes" id="UP000601171"/>
    </source>
</evidence>
<dbReference type="InterPro" id="IPR003593">
    <property type="entry name" value="AAA+_ATPase"/>
</dbReference>
<dbReference type="SUPFAM" id="SSF52540">
    <property type="entry name" value="P-loop containing nucleoside triphosphate hydrolases"/>
    <property type="match status" value="1"/>
</dbReference>
<evidence type="ECO:0000256" key="2">
    <source>
        <dbReference type="ARBA" id="ARBA00022448"/>
    </source>
</evidence>
<dbReference type="PROSITE" id="PS00211">
    <property type="entry name" value="ABC_TRANSPORTER_1"/>
    <property type="match status" value="1"/>
</dbReference>
<name>A0A926IJ03_9FIRM</name>
<dbReference type="InterPro" id="IPR050153">
    <property type="entry name" value="Metal_Ion_Import_ABC"/>
</dbReference>